<evidence type="ECO:0000313" key="2">
    <source>
        <dbReference type="Proteomes" id="UP000194236"/>
    </source>
</evidence>
<dbReference type="AlphaFoldDB" id="A0A1Y3B9M5"/>
<organism evidence="1 2">
    <name type="scientific">Euroglyphus maynei</name>
    <name type="common">Mayne's house dust mite</name>
    <dbReference type="NCBI Taxonomy" id="6958"/>
    <lineage>
        <taxon>Eukaryota</taxon>
        <taxon>Metazoa</taxon>
        <taxon>Ecdysozoa</taxon>
        <taxon>Arthropoda</taxon>
        <taxon>Chelicerata</taxon>
        <taxon>Arachnida</taxon>
        <taxon>Acari</taxon>
        <taxon>Acariformes</taxon>
        <taxon>Sarcoptiformes</taxon>
        <taxon>Astigmata</taxon>
        <taxon>Psoroptidia</taxon>
        <taxon>Analgoidea</taxon>
        <taxon>Pyroglyphidae</taxon>
        <taxon>Pyroglyphinae</taxon>
        <taxon>Euroglyphus</taxon>
    </lineage>
</organism>
<protein>
    <submittedName>
        <fullName evidence="1">Uncharacterized protein</fullName>
    </submittedName>
</protein>
<evidence type="ECO:0000313" key="1">
    <source>
        <dbReference type="EMBL" id="OTF77552.1"/>
    </source>
</evidence>
<dbReference type="EMBL" id="MUJZ01032066">
    <property type="protein sequence ID" value="OTF77552.1"/>
    <property type="molecule type" value="Genomic_DNA"/>
</dbReference>
<gene>
    <name evidence="1" type="ORF">BLA29_013529</name>
</gene>
<comment type="caution">
    <text evidence="1">The sequence shown here is derived from an EMBL/GenBank/DDBJ whole genome shotgun (WGS) entry which is preliminary data.</text>
</comment>
<proteinExistence type="predicted"/>
<keyword evidence="2" id="KW-1185">Reference proteome</keyword>
<dbReference type="Proteomes" id="UP000194236">
    <property type="component" value="Unassembled WGS sequence"/>
</dbReference>
<accession>A0A1Y3B9M5</accession>
<feature type="non-terminal residue" evidence="1">
    <location>
        <position position="92"/>
    </location>
</feature>
<sequence>MLRHLVNVARSKSFQNVINLCRNDNNLARYFRTTTIHNNVNEKLLLYDRLCDIVGVENVSKAEAVREQYGRDESHFSSVLADFVVWPLNTDH</sequence>
<reference evidence="1 2" key="1">
    <citation type="submission" date="2017-03" db="EMBL/GenBank/DDBJ databases">
        <title>Genome Survey of Euroglyphus maynei.</title>
        <authorList>
            <person name="Arlian L.G."/>
            <person name="Morgan M.S."/>
            <person name="Rider S.D."/>
        </authorList>
    </citation>
    <scope>NUCLEOTIDE SEQUENCE [LARGE SCALE GENOMIC DNA]</scope>
    <source>
        <strain evidence="1">Arlian Lab</strain>
        <tissue evidence="1">Whole body</tissue>
    </source>
</reference>
<name>A0A1Y3B9M5_EURMA</name>